<dbReference type="RefSeq" id="WP_150919125.1">
    <property type="nucleotide sequence ID" value="NZ_CANMIY010000010.1"/>
</dbReference>
<feature type="chain" id="PRO_5041670769" evidence="1">
    <location>
        <begin position="22"/>
        <end position="192"/>
    </location>
</feature>
<keyword evidence="1" id="KW-0732">Signal</keyword>
<dbReference type="Proteomes" id="UP000596337">
    <property type="component" value="Chromosome 1"/>
</dbReference>
<dbReference type="InterPro" id="IPR005586">
    <property type="entry name" value="ABC_trans_aux"/>
</dbReference>
<dbReference type="Pfam" id="PF03886">
    <property type="entry name" value="ABC_trans_aux"/>
    <property type="match status" value="1"/>
</dbReference>
<dbReference type="PROSITE" id="PS51257">
    <property type="entry name" value="PROKAR_LIPOPROTEIN"/>
    <property type="match status" value="1"/>
</dbReference>
<dbReference type="AlphaFoldDB" id="A0AA92LTV0"/>
<reference evidence="3 4" key="1">
    <citation type="submission" date="2021-01" db="EMBL/GenBank/DDBJ databases">
        <title>Characterization of a novel blaVMB-2- harboring plasmid in Vibrio diabolicus.</title>
        <authorList>
            <person name="Liu M."/>
        </authorList>
    </citation>
    <scope>NUCLEOTIDE SEQUENCE [LARGE SCALE GENOMIC DNA]</scope>
    <source>
        <strain evidence="3 4">SLV18</strain>
    </source>
</reference>
<feature type="signal peptide" evidence="1">
    <location>
        <begin position="1"/>
        <end position="21"/>
    </location>
</feature>
<proteinExistence type="predicted"/>
<evidence type="ECO:0000256" key="1">
    <source>
        <dbReference type="SAM" id="SignalP"/>
    </source>
</evidence>
<feature type="domain" description="ABC-type transport auxiliary lipoprotein component" evidence="2">
    <location>
        <begin position="29"/>
        <end position="189"/>
    </location>
</feature>
<dbReference type="Gene3D" id="3.40.50.10610">
    <property type="entry name" value="ABC-type transport auxiliary lipoprotein component"/>
    <property type="match status" value="1"/>
</dbReference>
<gene>
    <name evidence="3" type="ORF">JOS67_05900</name>
</gene>
<evidence type="ECO:0000313" key="3">
    <source>
        <dbReference type="EMBL" id="QRG83838.1"/>
    </source>
</evidence>
<organism evidence="3 4">
    <name type="scientific">Vibrio diabolicus</name>
    <dbReference type="NCBI Taxonomy" id="50719"/>
    <lineage>
        <taxon>Bacteria</taxon>
        <taxon>Pseudomonadati</taxon>
        <taxon>Pseudomonadota</taxon>
        <taxon>Gammaproteobacteria</taxon>
        <taxon>Vibrionales</taxon>
        <taxon>Vibrionaceae</taxon>
        <taxon>Vibrio</taxon>
        <taxon>Vibrio diabolicus subgroup</taxon>
    </lineage>
</organism>
<dbReference type="EMBL" id="CP069195">
    <property type="protein sequence ID" value="QRG83838.1"/>
    <property type="molecule type" value="Genomic_DNA"/>
</dbReference>
<evidence type="ECO:0000313" key="4">
    <source>
        <dbReference type="Proteomes" id="UP000596337"/>
    </source>
</evidence>
<protein>
    <submittedName>
        <fullName evidence="3">Membrane integrity-associated transporter subunit PqiC</fullName>
    </submittedName>
</protein>
<sequence length="192" mass="21300">MKRVFFLSIALFVGLTGCSSAPETKGALYLLPKAEPVTLSSSDISQRPTLVVRPVKLASYLNDSGIVYRTSETQVIQARNNQWAHSISEQITQRVVTELRHKQTHYWPTEMNNLLDQNGEAKLQLTLNKFNGSYKGNIEIEGEWLLINAEGKVEKSAPIQISQPLQDEGYGALVDALSVGLEELTSDIAKKI</sequence>
<dbReference type="SUPFAM" id="SSF159594">
    <property type="entry name" value="XCC0632-like"/>
    <property type="match status" value="1"/>
</dbReference>
<evidence type="ECO:0000259" key="2">
    <source>
        <dbReference type="Pfam" id="PF03886"/>
    </source>
</evidence>
<accession>A0AA92LTV0</accession>
<name>A0AA92LTV0_9VIBR</name>